<dbReference type="FunCoup" id="A0A1U8B6X8">
    <property type="interactions" value="813"/>
</dbReference>
<dbReference type="PRINTS" id="PR00634">
    <property type="entry name" value="BETALLERGEN"/>
</dbReference>
<proteinExistence type="inferred from homology"/>
<reference evidence="4" key="1">
    <citation type="submission" date="2025-08" db="UniProtKB">
        <authorList>
            <consortium name="RefSeq"/>
        </authorList>
    </citation>
    <scope>IDENTIFICATION</scope>
</reference>
<dbReference type="GO" id="GO:0038023">
    <property type="term" value="F:signaling receptor activity"/>
    <property type="evidence" value="ECO:0007669"/>
    <property type="project" value="InterPro"/>
</dbReference>
<dbReference type="RefSeq" id="XP_010272006.1">
    <property type="nucleotide sequence ID" value="XM_010273704.2"/>
</dbReference>
<dbReference type="InParanoid" id="A0A1U8B6X8"/>
<dbReference type="eggNOG" id="ENOG502RZUQ">
    <property type="taxonomic scope" value="Eukaryota"/>
</dbReference>
<dbReference type="OMA" id="HDYKSID"/>
<dbReference type="GO" id="GO:0006952">
    <property type="term" value="P:defense response"/>
    <property type="evidence" value="ECO:0007669"/>
    <property type="project" value="InterPro"/>
</dbReference>
<organism evidence="3 4">
    <name type="scientific">Nelumbo nucifera</name>
    <name type="common">Sacred lotus</name>
    <dbReference type="NCBI Taxonomy" id="4432"/>
    <lineage>
        <taxon>Eukaryota</taxon>
        <taxon>Viridiplantae</taxon>
        <taxon>Streptophyta</taxon>
        <taxon>Embryophyta</taxon>
        <taxon>Tracheophyta</taxon>
        <taxon>Spermatophyta</taxon>
        <taxon>Magnoliopsida</taxon>
        <taxon>Proteales</taxon>
        <taxon>Nelumbonaceae</taxon>
        <taxon>Nelumbo</taxon>
    </lineage>
</organism>
<dbReference type="CDD" id="cd07816">
    <property type="entry name" value="Bet_v1-like"/>
    <property type="match status" value="1"/>
</dbReference>
<name>A0A1U8B6X8_NELNU</name>
<dbReference type="GO" id="GO:0009738">
    <property type="term" value="P:abscisic acid-activated signaling pathway"/>
    <property type="evidence" value="ECO:0007669"/>
    <property type="project" value="InterPro"/>
</dbReference>
<dbReference type="InterPro" id="IPR051761">
    <property type="entry name" value="MLP-like_ligand-binding"/>
</dbReference>
<dbReference type="Proteomes" id="UP000189703">
    <property type="component" value="Unplaced"/>
</dbReference>
<dbReference type="STRING" id="4432.A0A1U8B6X8"/>
<evidence type="ECO:0000256" key="1">
    <source>
        <dbReference type="ARBA" id="ARBA00009744"/>
    </source>
</evidence>
<gene>
    <name evidence="4" type="primary">LOC104607923</name>
</gene>
<accession>A0A1U8B6X8</accession>
<dbReference type="InterPro" id="IPR000916">
    <property type="entry name" value="Bet_v_I/MLP"/>
</dbReference>
<dbReference type="Pfam" id="PF00407">
    <property type="entry name" value="Bet_v_1"/>
    <property type="match status" value="1"/>
</dbReference>
<dbReference type="GeneID" id="104607923"/>
<feature type="domain" description="Bet v I/Major latex protein" evidence="2">
    <location>
        <begin position="1"/>
        <end position="149"/>
    </location>
</feature>
<dbReference type="Gene3D" id="3.30.530.20">
    <property type="match status" value="1"/>
</dbReference>
<dbReference type="FunFam" id="3.30.530.20:FF:000007">
    <property type="entry name" value="Major pollen allergen Bet v 1-A"/>
    <property type="match status" value="1"/>
</dbReference>
<sequence>MSKIEIAVEVKSPADKFWGAIKESTKLFPEIFPEQYKSIEIVEGDGQSVGSVRLIKYAEGIPIITFSKERVETADEESKSVSYTVIDGDISNFYKHFKASLQVVPKGEGSCVKWSVEYEKATEEVPEPNLIQEFAVKTFSDLDTYLLNLKA</sequence>
<evidence type="ECO:0000259" key="2">
    <source>
        <dbReference type="SMART" id="SM01037"/>
    </source>
</evidence>
<evidence type="ECO:0000313" key="3">
    <source>
        <dbReference type="Proteomes" id="UP000189703"/>
    </source>
</evidence>
<keyword evidence="3" id="KW-1185">Reference proteome</keyword>
<dbReference type="InterPro" id="IPR024949">
    <property type="entry name" value="Bet_v_I_allergen"/>
</dbReference>
<dbReference type="AlphaFoldDB" id="A0A1U8B6X8"/>
<dbReference type="InterPro" id="IPR023393">
    <property type="entry name" value="START-like_dom_sf"/>
</dbReference>
<dbReference type="SMART" id="SM01037">
    <property type="entry name" value="Bet_v_1"/>
    <property type="match status" value="1"/>
</dbReference>
<dbReference type="SUPFAM" id="SSF55961">
    <property type="entry name" value="Bet v1-like"/>
    <property type="match status" value="1"/>
</dbReference>
<protein>
    <submittedName>
        <fullName evidence="4">MLP-like protein 423</fullName>
    </submittedName>
</protein>
<dbReference type="PANTHER" id="PTHR31907">
    <property type="entry name" value="MLP-LIKE PROTEIN 423"/>
    <property type="match status" value="1"/>
</dbReference>
<dbReference type="GO" id="GO:0010427">
    <property type="term" value="F:abscisic acid binding"/>
    <property type="evidence" value="ECO:0007669"/>
    <property type="project" value="InterPro"/>
</dbReference>
<dbReference type="OrthoDB" id="1858121at2759"/>
<evidence type="ECO:0000313" key="4">
    <source>
        <dbReference type="RefSeq" id="XP_010272006.1"/>
    </source>
</evidence>
<comment type="similarity">
    <text evidence="1">Belongs to the BetVI family.</text>
</comment>
<dbReference type="KEGG" id="nnu:104607923"/>
<dbReference type="GO" id="GO:0004864">
    <property type="term" value="F:protein phosphatase inhibitor activity"/>
    <property type="evidence" value="ECO:0007669"/>
    <property type="project" value="InterPro"/>
</dbReference>